<evidence type="ECO:0000313" key="1">
    <source>
        <dbReference type="EMBL" id="RKT61516.1"/>
    </source>
</evidence>
<dbReference type="Proteomes" id="UP000269493">
    <property type="component" value="Unassembled WGS sequence"/>
</dbReference>
<comment type="caution">
    <text evidence="1">The sequence shown here is derived from an EMBL/GenBank/DDBJ whole genome shotgun (WGS) entry which is preliminary data.</text>
</comment>
<evidence type="ECO:0000313" key="2">
    <source>
        <dbReference type="Proteomes" id="UP000269493"/>
    </source>
</evidence>
<dbReference type="EMBL" id="RBXN01000001">
    <property type="protein sequence ID" value="RKT61516.1"/>
    <property type="molecule type" value="Genomic_DNA"/>
</dbReference>
<name>A0A495WJ12_9BACT</name>
<proteinExistence type="predicted"/>
<organism evidence="1 2">
    <name type="scientific">Coprobacter fastidiosus NSB1 = JCM 33896</name>
    <dbReference type="NCBI Taxonomy" id="1349822"/>
    <lineage>
        <taxon>Bacteria</taxon>
        <taxon>Pseudomonadati</taxon>
        <taxon>Bacteroidota</taxon>
        <taxon>Bacteroidia</taxon>
        <taxon>Bacteroidales</taxon>
        <taxon>Barnesiellaceae</taxon>
        <taxon>Coprobacter</taxon>
    </lineage>
</organism>
<sequence length="61" mass="7493">MGRESMSFCDLLCLRSWIYIKKKYVFLKHKTYICNDESDLFIRMRANYLCTVSKNYYNYVI</sequence>
<dbReference type="AlphaFoldDB" id="A0A495WJ12"/>
<accession>A0A495WJ12</accession>
<protein>
    <submittedName>
        <fullName evidence="1">Uncharacterized protein</fullName>
    </submittedName>
</protein>
<keyword evidence="2" id="KW-1185">Reference proteome</keyword>
<reference evidence="1 2" key="1">
    <citation type="submission" date="2018-10" db="EMBL/GenBank/DDBJ databases">
        <title>Genomic Encyclopedia of Archaeal and Bacterial Type Strains, Phase II (KMG-II): from individual species to whole genera.</title>
        <authorList>
            <person name="Goeker M."/>
        </authorList>
    </citation>
    <scope>NUCLEOTIDE SEQUENCE [LARGE SCALE GENOMIC DNA]</scope>
    <source>
        <strain evidence="1 2">NSB1</strain>
    </source>
</reference>
<gene>
    <name evidence="1" type="ORF">BC742_0569</name>
</gene>